<keyword evidence="5" id="KW-1185">Reference proteome</keyword>
<organism evidence="4 5">
    <name type="scientific">Cyanobium gracile UHCC 0139</name>
    <dbReference type="NCBI Taxonomy" id="3110308"/>
    <lineage>
        <taxon>Bacteria</taxon>
        <taxon>Bacillati</taxon>
        <taxon>Cyanobacteriota</taxon>
        <taxon>Cyanophyceae</taxon>
        <taxon>Synechococcales</taxon>
        <taxon>Prochlorococcaceae</taxon>
        <taxon>Cyanobium</taxon>
    </lineage>
</organism>
<dbReference type="PROSITE" id="PS51272">
    <property type="entry name" value="SLH"/>
    <property type="match status" value="1"/>
</dbReference>
<evidence type="ECO:0000256" key="2">
    <source>
        <dbReference type="SAM" id="Coils"/>
    </source>
</evidence>
<dbReference type="InterPro" id="IPR047684">
    <property type="entry name" value="Por_som-like"/>
</dbReference>
<dbReference type="Pfam" id="PF04966">
    <property type="entry name" value="OprB"/>
    <property type="match status" value="1"/>
</dbReference>
<protein>
    <submittedName>
        <fullName evidence="4">Iron uptake porin</fullName>
    </submittedName>
</protein>
<sequence length="532" mass="56174">MGLPLRHLIPVATAGLLAPLAPLGASAGELNLEGVNRYARSGAGQSQEQVTSINQFSDVKPTDWAFQALSNLIERYGCVAGYPNGTYKGGQAMTRYEAAALLNACLDRITEVTDELKRLMAEFEKELAVLRGRVDGLEAKVGELEATQFSTTTKLSGQATFVIGANAFSGSDTANVDAARAAVGATTFSYDIQLSFDTSFTGKDLLRTILRAGNFADSAFGGAGPTGGLSTLEAAFQEDCGTGVDCGDVVAIDKIFYQFPIGSQFTATFGGRVGQEDMLALWPSAYPSDTILNLFTLNGAPAAYNKNLGPGAGLWWQQGGFSISANYVAANGDVGDPNIGGIGTVASAGTGTVQIGYAKEQWGLAAIYSRIQSGVGVPGTTPFTGLTYEANPNSRTDAFGVSGYWQPANSGWIPSISLGWGINGTSYDTAQAPGALRTSQSWMVGLQWDDAFVKGNALGMAVGQPIFATALADGQTPQDGNFAWEWWYKWQVTDNISVTPALFYLSRPLGQFTTPDTSFRQLGGLVKTTFRF</sequence>
<comment type="caution">
    <text evidence="4">The sequence shown here is derived from an EMBL/GenBank/DDBJ whole genome shotgun (WGS) entry which is preliminary data.</text>
</comment>
<keyword evidence="2" id="KW-0175">Coiled coil</keyword>
<feature type="coiled-coil region" evidence="2">
    <location>
        <begin position="102"/>
        <end position="147"/>
    </location>
</feature>
<evidence type="ECO:0000256" key="1">
    <source>
        <dbReference type="RuleBase" id="RU363072"/>
    </source>
</evidence>
<gene>
    <name evidence="4" type="ORF">VB738_13855</name>
</gene>
<keyword evidence="1" id="KW-0732">Signal</keyword>
<dbReference type="InterPro" id="IPR007049">
    <property type="entry name" value="Carb-sel_porin_OprB"/>
</dbReference>
<dbReference type="Proteomes" id="UP001304461">
    <property type="component" value="Unassembled WGS sequence"/>
</dbReference>
<feature type="signal peptide" evidence="1">
    <location>
        <begin position="1"/>
        <end position="27"/>
    </location>
</feature>
<feature type="chain" id="PRO_5045003866" evidence="1">
    <location>
        <begin position="28"/>
        <end position="532"/>
    </location>
</feature>
<reference evidence="4 5" key="1">
    <citation type="submission" date="2023-12" db="EMBL/GenBank/DDBJ databases">
        <title>Baltic Sea Cyanobacteria.</title>
        <authorList>
            <person name="Delbaje E."/>
            <person name="Fewer D.P."/>
            <person name="Shishido T.K."/>
        </authorList>
    </citation>
    <scope>NUCLEOTIDE SEQUENCE [LARGE SCALE GENOMIC DNA]</scope>
    <source>
        <strain evidence="4 5">UHCC 0139</strain>
    </source>
</reference>
<dbReference type="PANTHER" id="PTHR43308">
    <property type="entry name" value="OUTER MEMBRANE PROTEIN ALPHA-RELATED"/>
    <property type="match status" value="1"/>
</dbReference>
<evidence type="ECO:0000259" key="3">
    <source>
        <dbReference type="PROSITE" id="PS51272"/>
    </source>
</evidence>
<evidence type="ECO:0000313" key="5">
    <source>
        <dbReference type="Proteomes" id="UP001304461"/>
    </source>
</evidence>
<dbReference type="EMBL" id="JAYGHX010000010">
    <property type="protein sequence ID" value="MEA5392343.1"/>
    <property type="molecule type" value="Genomic_DNA"/>
</dbReference>
<dbReference type="PANTHER" id="PTHR43308:SF1">
    <property type="entry name" value="OUTER MEMBRANE PROTEIN ALPHA"/>
    <property type="match status" value="1"/>
</dbReference>
<proteinExistence type="inferred from homology"/>
<evidence type="ECO:0000313" key="4">
    <source>
        <dbReference type="EMBL" id="MEA5392343.1"/>
    </source>
</evidence>
<name>A0ABU5RX22_9CYAN</name>
<dbReference type="NCBIfam" id="NF033921">
    <property type="entry name" value="por_somb"/>
    <property type="match status" value="1"/>
</dbReference>
<accession>A0ABU5RX22</accession>
<feature type="domain" description="SLH" evidence="3">
    <location>
        <begin position="52"/>
        <end position="116"/>
    </location>
</feature>
<dbReference type="RefSeq" id="WP_323306300.1">
    <property type="nucleotide sequence ID" value="NZ_JAYGHX010000010.1"/>
</dbReference>
<dbReference type="Pfam" id="PF00395">
    <property type="entry name" value="SLH"/>
    <property type="match status" value="1"/>
</dbReference>
<comment type="similarity">
    <text evidence="1">Belongs to the OprB family.</text>
</comment>
<dbReference type="InterPro" id="IPR051465">
    <property type="entry name" value="Cell_Envelope_Struct_Comp"/>
</dbReference>
<dbReference type="InterPro" id="IPR001119">
    <property type="entry name" value="SLH_dom"/>
</dbReference>